<dbReference type="InterPro" id="IPR007497">
    <property type="entry name" value="SIMPL/DUF541"/>
</dbReference>
<evidence type="ECO:0000313" key="2">
    <source>
        <dbReference type="EMBL" id="SHO51665.1"/>
    </source>
</evidence>
<dbReference type="GO" id="GO:0016301">
    <property type="term" value="F:kinase activity"/>
    <property type="evidence" value="ECO:0007669"/>
    <property type="project" value="UniProtKB-KW"/>
</dbReference>
<evidence type="ECO:0000313" key="3">
    <source>
        <dbReference type="Proteomes" id="UP000184603"/>
    </source>
</evidence>
<keyword evidence="2" id="KW-0418">Kinase</keyword>
<feature type="signal peptide" evidence="1">
    <location>
        <begin position="1"/>
        <end position="20"/>
    </location>
</feature>
<dbReference type="Proteomes" id="UP000184603">
    <property type="component" value="Unassembled WGS sequence"/>
</dbReference>
<reference evidence="2 3" key="1">
    <citation type="submission" date="2016-12" db="EMBL/GenBank/DDBJ databases">
        <authorList>
            <person name="Song W.-J."/>
            <person name="Kurnit D.M."/>
        </authorList>
    </citation>
    <scope>NUCLEOTIDE SEQUENCE [LARGE SCALE GENOMIC DNA]</scope>
    <source>
        <strain evidence="2 3">DSM 18488</strain>
    </source>
</reference>
<dbReference type="PANTHER" id="PTHR34387">
    <property type="entry name" value="SLR1258 PROTEIN"/>
    <property type="match status" value="1"/>
</dbReference>
<dbReference type="Gene3D" id="3.30.110.170">
    <property type="entry name" value="Protein of unknown function (DUF541), domain 1"/>
    <property type="match status" value="1"/>
</dbReference>
<evidence type="ECO:0000256" key="1">
    <source>
        <dbReference type="SAM" id="SignalP"/>
    </source>
</evidence>
<dbReference type="Pfam" id="PF04402">
    <property type="entry name" value="SIMPL"/>
    <property type="match status" value="1"/>
</dbReference>
<keyword evidence="3" id="KW-1185">Reference proteome</keyword>
<dbReference type="Gene3D" id="3.30.70.2970">
    <property type="entry name" value="Protein of unknown function (DUF541), domain 2"/>
    <property type="match status" value="1"/>
</dbReference>
<gene>
    <name evidence="2" type="ORF">SAMN02745220_04136</name>
</gene>
<dbReference type="InterPro" id="IPR052022">
    <property type="entry name" value="26kDa_periplasmic_antigen"/>
</dbReference>
<dbReference type="RefSeq" id="WP_073615560.1">
    <property type="nucleotide sequence ID" value="NZ_FRFE01000027.1"/>
</dbReference>
<dbReference type="EMBL" id="FRFE01000027">
    <property type="protein sequence ID" value="SHO51665.1"/>
    <property type="molecule type" value="Genomic_DNA"/>
</dbReference>
<dbReference type="AlphaFoldDB" id="A0A1M7YG98"/>
<dbReference type="STRING" id="1121416.SAMN02745220_04136"/>
<dbReference type="OrthoDB" id="9813144at2"/>
<organism evidence="2 3">
    <name type="scientific">Desulfopila aestuarii DSM 18488</name>
    <dbReference type="NCBI Taxonomy" id="1121416"/>
    <lineage>
        <taxon>Bacteria</taxon>
        <taxon>Pseudomonadati</taxon>
        <taxon>Thermodesulfobacteriota</taxon>
        <taxon>Desulfobulbia</taxon>
        <taxon>Desulfobulbales</taxon>
        <taxon>Desulfocapsaceae</taxon>
        <taxon>Desulfopila</taxon>
    </lineage>
</organism>
<dbReference type="GO" id="GO:0006974">
    <property type="term" value="P:DNA damage response"/>
    <property type="evidence" value="ECO:0007669"/>
    <property type="project" value="TreeGrafter"/>
</dbReference>
<feature type="chain" id="PRO_5012794262" evidence="1">
    <location>
        <begin position="21"/>
        <end position="229"/>
    </location>
</feature>
<dbReference type="PANTHER" id="PTHR34387:SF2">
    <property type="entry name" value="SLR1258 PROTEIN"/>
    <property type="match status" value="1"/>
</dbReference>
<sequence length="229" mass="24824">MRYTILAVTLLLLLPLNSFSKGDSRTILVNGTATITAKAELATIQTQLKVISPTVEESYAAVTQTLTDIAKAVQPLGIEKENLITSTIIQGTEYGWQNNTRTILGYYSACTLGIKIPQISDTFRVHAKLASFQNLMIGETEYGRNDEPQMRITALQQALQDAKAKAQAMAETLGTKLGEVHHIQEAEAMPFRPMSREVQLAAAPVDPGDVTTTGTISITGNVSVEFALQ</sequence>
<keyword evidence="1" id="KW-0732">Signal</keyword>
<name>A0A1M7YG98_9BACT</name>
<proteinExistence type="predicted"/>
<protein>
    <submittedName>
        <fullName evidence="2">Uncharacterized conserved protein YggE, contains kinase-interacting SIMPL domain</fullName>
    </submittedName>
</protein>
<accession>A0A1M7YG98</accession>
<keyword evidence="2" id="KW-0808">Transferase</keyword>